<proteinExistence type="predicted"/>
<dbReference type="InterPro" id="IPR011989">
    <property type="entry name" value="ARM-like"/>
</dbReference>
<accession>A0ABV7QBX9</accession>
<protein>
    <recommendedName>
        <fullName evidence="3">HEAT repeat domain-containing protein</fullName>
    </recommendedName>
</protein>
<evidence type="ECO:0008006" key="3">
    <source>
        <dbReference type="Google" id="ProtNLM"/>
    </source>
</evidence>
<dbReference type="SUPFAM" id="SSF48371">
    <property type="entry name" value="ARM repeat"/>
    <property type="match status" value="1"/>
</dbReference>
<dbReference type="Proteomes" id="UP001595764">
    <property type="component" value="Unassembled WGS sequence"/>
</dbReference>
<sequence>MANGFEAAMRMMRSRDPQRAEDGFGLLRDRAAEYLPALIEEFENEQADRGLRSWLLELIGLAESAEALPVLAAQLNSQDEMLRDWAVAGLTRLDTREARTALWRARANGTIA</sequence>
<evidence type="ECO:0000313" key="2">
    <source>
        <dbReference type="Proteomes" id="UP001595764"/>
    </source>
</evidence>
<comment type="caution">
    <text evidence="1">The sequence shown here is derived from an EMBL/GenBank/DDBJ whole genome shotgun (WGS) entry which is preliminary data.</text>
</comment>
<dbReference type="InterPro" id="IPR016024">
    <property type="entry name" value="ARM-type_fold"/>
</dbReference>
<name>A0ABV7QBX9_9PSEU</name>
<evidence type="ECO:0000313" key="1">
    <source>
        <dbReference type="EMBL" id="MFC3509833.1"/>
    </source>
</evidence>
<keyword evidence="2" id="KW-1185">Reference proteome</keyword>
<gene>
    <name evidence="1" type="ORF">ACFORO_06630</name>
</gene>
<organism evidence="1 2">
    <name type="scientific">Amycolatopsis halotolerans</name>
    <dbReference type="NCBI Taxonomy" id="330083"/>
    <lineage>
        <taxon>Bacteria</taxon>
        <taxon>Bacillati</taxon>
        <taxon>Actinomycetota</taxon>
        <taxon>Actinomycetes</taxon>
        <taxon>Pseudonocardiales</taxon>
        <taxon>Pseudonocardiaceae</taxon>
        <taxon>Amycolatopsis</taxon>
    </lineage>
</organism>
<dbReference type="RefSeq" id="WP_377870468.1">
    <property type="nucleotide sequence ID" value="NZ_JBHMAY010000022.1"/>
</dbReference>
<dbReference type="EMBL" id="JBHRWI010000007">
    <property type="protein sequence ID" value="MFC3509833.1"/>
    <property type="molecule type" value="Genomic_DNA"/>
</dbReference>
<reference evidence="2" key="1">
    <citation type="journal article" date="2019" name="Int. J. Syst. Evol. Microbiol.">
        <title>The Global Catalogue of Microorganisms (GCM) 10K type strain sequencing project: providing services to taxonomists for standard genome sequencing and annotation.</title>
        <authorList>
            <consortium name="The Broad Institute Genomics Platform"/>
            <consortium name="The Broad Institute Genome Sequencing Center for Infectious Disease"/>
            <person name="Wu L."/>
            <person name="Ma J."/>
        </authorList>
    </citation>
    <scope>NUCLEOTIDE SEQUENCE [LARGE SCALE GENOMIC DNA]</scope>
    <source>
        <strain evidence="2">CGMCC 4.7682</strain>
    </source>
</reference>
<dbReference type="Gene3D" id="1.25.10.10">
    <property type="entry name" value="Leucine-rich Repeat Variant"/>
    <property type="match status" value="1"/>
</dbReference>